<evidence type="ECO:0008006" key="3">
    <source>
        <dbReference type="Google" id="ProtNLM"/>
    </source>
</evidence>
<dbReference type="Proteomes" id="UP000617628">
    <property type="component" value="Unassembled WGS sequence"/>
</dbReference>
<sequence>MSLSRDSLGNRCVKVVHSFEELIGTPFCGEVNAICWERELKGDYDEFARVVGDLDEITSLEEDDLMSLLLSSEGQVARRQLIEDLRLLQCEGLQPSLDLIPAYPKADSADLVPVDVYDLHADSATVPTDTLLCSYTVAASEGFANDEVERYVDVPEIRSELLKRYGGEDGAGFCEYLKERFYDLHYRPLAGAKPYSFGFGNMWRIATQCPDSPVAPCIHRAPTTEVGQTPRLLLIS</sequence>
<comment type="caution">
    <text evidence="1">The sequence shown here is derived from an EMBL/GenBank/DDBJ whole genome shotgun (WGS) entry which is preliminary data.</text>
</comment>
<evidence type="ECO:0000313" key="2">
    <source>
        <dbReference type="Proteomes" id="UP000617628"/>
    </source>
</evidence>
<gene>
    <name evidence="1" type="ORF">JIN87_14605</name>
</gene>
<accession>A0A934VQ94</accession>
<keyword evidence="2" id="KW-1185">Reference proteome</keyword>
<name>A0A934VQ94_9BACT</name>
<protein>
    <recommendedName>
        <fullName evidence="3">DUF1826 domain-containing protein</fullName>
    </recommendedName>
</protein>
<reference evidence="1" key="1">
    <citation type="submission" date="2021-01" db="EMBL/GenBank/DDBJ databases">
        <title>Modified the classification status of verrucomicrobia.</title>
        <authorList>
            <person name="Feng X."/>
        </authorList>
    </citation>
    <scope>NUCLEOTIDE SEQUENCE</scope>
    <source>
        <strain evidence="1">KCTC 13126</strain>
    </source>
</reference>
<dbReference type="AlphaFoldDB" id="A0A934VQ94"/>
<organism evidence="1 2">
    <name type="scientific">Pelagicoccus mobilis</name>
    <dbReference type="NCBI Taxonomy" id="415221"/>
    <lineage>
        <taxon>Bacteria</taxon>
        <taxon>Pseudomonadati</taxon>
        <taxon>Verrucomicrobiota</taxon>
        <taxon>Opitutia</taxon>
        <taxon>Puniceicoccales</taxon>
        <taxon>Pelagicoccaceae</taxon>
        <taxon>Pelagicoccus</taxon>
    </lineage>
</organism>
<evidence type="ECO:0000313" key="1">
    <source>
        <dbReference type="EMBL" id="MBK1878107.1"/>
    </source>
</evidence>
<dbReference type="EMBL" id="JAENIL010000026">
    <property type="protein sequence ID" value="MBK1878107.1"/>
    <property type="molecule type" value="Genomic_DNA"/>
</dbReference>
<dbReference type="RefSeq" id="WP_200356320.1">
    <property type="nucleotide sequence ID" value="NZ_JAENIL010000026.1"/>
</dbReference>
<proteinExistence type="predicted"/>